<evidence type="ECO:0000313" key="3">
    <source>
        <dbReference type="Proteomes" id="UP000197003"/>
    </source>
</evidence>
<accession>A0A1Z3NC40</accession>
<keyword evidence="1" id="KW-0732">Signal</keyword>
<evidence type="ECO:0000313" key="2">
    <source>
        <dbReference type="EMBL" id="ASD65028.1"/>
    </source>
</evidence>
<evidence type="ECO:0008006" key="4">
    <source>
        <dbReference type="Google" id="ProtNLM"/>
    </source>
</evidence>
<reference evidence="2 3" key="1">
    <citation type="submission" date="2017-04" db="EMBL/GenBank/DDBJ databases">
        <title>Whole genome sequence of Bdellovibrio bacteriovorus strain SSB218315.</title>
        <authorList>
            <person name="Oyedara O."/>
            <person name="Rodriguez-Perez M.A."/>
        </authorList>
    </citation>
    <scope>NUCLEOTIDE SEQUENCE [LARGE SCALE GENOMIC DNA]</scope>
    <source>
        <strain evidence="2 3">SSB218315</strain>
    </source>
</reference>
<evidence type="ECO:0000256" key="1">
    <source>
        <dbReference type="SAM" id="SignalP"/>
    </source>
</evidence>
<protein>
    <recommendedName>
        <fullName evidence="4">Outer membrane protein beta-barrel domain-containing protein</fullName>
    </recommendedName>
</protein>
<dbReference type="OrthoDB" id="9342702at2"/>
<feature type="chain" id="PRO_5012599621" description="Outer membrane protein beta-barrel domain-containing protein" evidence="1">
    <location>
        <begin position="19"/>
        <end position="191"/>
    </location>
</feature>
<name>A0A1Z3NC40_BDEBC</name>
<gene>
    <name evidence="2" type="ORF">B9G79_16360</name>
</gene>
<dbReference type="AlphaFoldDB" id="A0A1Z3NC40"/>
<feature type="signal peptide" evidence="1">
    <location>
        <begin position="1"/>
        <end position="18"/>
    </location>
</feature>
<dbReference type="EMBL" id="CP020946">
    <property type="protein sequence ID" value="ASD65028.1"/>
    <property type="molecule type" value="Genomic_DNA"/>
</dbReference>
<organism evidence="2 3">
    <name type="scientific">Bdellovibrio bacteriovorus</name>
    <dbReference type="NCBI Taxonomy" id="959"/>
    <lineage>
        <taxon>Bacteria</taxon>
        <taxon>Pseudomonadati</taxon>
        <taxon>Bdellovibrionota</taxon>
        <taxon>Bdellovibrionia</taxon>
        <taxon>Bdellovibrionales</taxon>
        <taxon>Pseudobdellovibrionaceae</taxon>
        <taxon>Bdellovibrio</taxon>
    </lineage>
</organism>
<dbReference type="Proteomes" id="UP000197003">
    <property type="component" value="Chromosome"/>
</dbReference>
<dbReference type="RefSeq" id="WP_088566442.1">
    <property type="nucleotide sequence ID" value="NZ_CP020946.1"/>
</dbReference>
<proteinExistence type="predicted"/>
<sequence length="191" mass="20585">MKYLVVALLTLVTVPSWAYLTSDWDVSLGTSSLNYSYGDLSDSLDSATTVEVNYSINSSAMNSAFTVSFTEMMGSGGQQIPYTRISFGGRYYFLGLNGQKLILDSRADARVWRPTPFAGINLGMSNLSVEGFNATFMDYTLRGGVEIPLASDTLLIGQVVFGGSLSSSGEVGEEVAYSNFTLLAGLRFTSF</sequence>